<feature type="region of interest" description="Disordered" evidence="5">
    <location>
        <begin position="309"/>
        <end position="331"/>
    </location>
</feature>
<comment type="caution">
    <text evidence="7">The sequence shown here is derived from an EMBL/GenBank/DDBJ whole genome shotgun (WGS) entry which is preliminary data.</text>
</comment>
<dbReference type="Pfam" id="PF00126">
    <property type="entry name" value="HTH_1"/>
    <property type="match status" value="1"/>
</dbReference>
<dbReference type="OrthoDB" id="9794694at2"/>
<dbReference type="SUPFAM" id="SSF46785">
    <property type="entry name" value="Winged helix' DNA-binding domain"/>
    <property type="match status" value="1"/>
</dbReference>
<dbReference type="PANTHER" id="PTHR30537">
    <property type="entry name" value="HTH-TYPE TRANSCRIPTIONAL REGULATOR"/>
    <property type="match status" value="1"/>
</dbReference>
<evidence type="ECO:0000256" key="2">
    <source>
        <dbReference type="ARBA" id="ARBA00023015"/>
    </source>
</evidence>
<dbReference type="GO" id="GO:0003700">
    <property type="term" value="F:DNA-binding transcription factor activity"/>
    <property type="evidence" value="ECO:0007669"/>
    <property type="project" value="InterPro"/>
</dbReference>
<dbReference type="Gene3D" id="3.40.190.10">
    <property type="entry name" value="Periplasmic binding protein-like II"/>
    <property type="match status" value="2"/>
</dbReference>
<feature type="domain" description="HTH lysR-type" evidence="6">
    <location>
        <begin position="8"/>
        <end position="65"/>
    </location>
</feature>
<name>F1Z3P3_9SPHN</name>
<dbReference type="GO" id="GO:0006351">
    <property type="term" value="P:DNA-templated transcription"/>
    <property type="evidence" value="ECO:0007669"/>
    <property type="project" value="TreeGrafter"/>
</dbReference>
<keyword evidence="8" id="KW-1185">Reference proteome</keyword>
<dbReference type="InterPro" id="IPR005119">
    <property type="entry name" value="LysR_subst-bd"/>
</dbReference>
<dbReference type="InterPro" id="IPR036388">
    <property type="entry name" value="WH-like_DNA-bd_sf"/>
</dbReference>
<evidence type="ECO:0000256" key="5">
    <source>
        <dbReference type="SAM" id="MobiDB-lite"/>
    </source>
</evidence>
<dbReference type="Pfam" id="PF03466">
    <property type="entry name" value="LysR_substrate"/>
    <property type="match status" value="1"/>
</dbReference>
<dbReference type="PANTHER" id="PTHR30537:SF79">
    <property type="entry name" value="TRANSCRIPTIONAL REGULATOR-RELATED"/>
    <property type="match status" value="1"/>
</dbReference>
<gene>
    <name evidence="7" type="ORF">Y88_1662</name>
</gene>
<evidence type="ECO:0000256" key="3">
    <source>
        <dbReference type="ARBA" id="ARBA00023125"/>
    </source>
</evidence>
<evidence type="ECO:0000256" key="4">
    <source>
        <dbReference type="ARBA" id="ARBA00023163"/>
    </source>
</evidence>
<dbReference type="InParanoid" id="F1Z3P3"/>
<keyword evidence="2" id="KW-0805">Transcription regulation</keyword>
<keyword evidence="4" id="KW-0804">Transcription</keyword>
<evidence type="ECO:0000313" key="7">
    <source>
        <dbReference type="EMBL" id="EGD60775.1"/>
    </source>
</evidence>
<sequence>MVDRPHLPPFSALRAFEAFGRHGKVRRTAAALGVSHAIVSRHLRALEDWLGVMLIDRVHGGLTAAGADYHALIGPAFDQLCSATERLRGDAGTRLQIWSMPGLAYHWLTSRLPDFGRRHPGLAVTLRPSDAAPDLNRHEAHADLRWWRDSDIAGSELPAIERVAAIRPRVFPVARPDAPWLKGRTITSPSDLLTLPLLHEDDDVEWHIWFGAHGVDITLPPPAARLWQAHMTLVAAREGQGVALTNAFLAAEDLAAGRVVELGAGNPDFRPVSLGAYYFTTHRDSGQSRPLRQFAAWLADQVAEAPADWQAAPLAPLPPHPAEPTRTTEPV</sequence>
<dbReference type="Proteomes" id="UP000004728">
    <property type="component" value="Unassembled WGS sequence"/>
</dbReference>
<dbReference type="STRING" id="983920.Y88_1662"/>
<evidence type="ECO:0000259" key="6">
    <source>
        <dbReference type="PROSITE" id="PS50931"/>
    </source>
</evidence>
<dbReference type="PROSITE" id="PS50931">
    <property type="entry name" value="HTH_LYSR"/>
    <property type="match status" value="1"/>
</dbReference>
<dbReference type="RefSeq" id="WP_008068026.1">
    <property type="nucleotide sequence ID" value="NZ_AQWK01000012.1"/>
</dbReference>
<dbReference type="InterPro" id="IPR036390">
    <property type="entry name" value="WH_DNA-bd_sf"/>
</dbReference>
<comment type="similarity">
    <text evidence="1">Belongs to the LysR transcriptional regulatory family.</text>
</comment>
<keyword evidence="3" id="KW-0238">DNA-binding</keyword>
<dbReference type="Gene3D" id="1.10.10.10">
    <property type="entry name" value="Winged helix-like DNA-binding domain superfamily/Winged helix DNA-binding domain"/>
    <property type="match status" value="1"/>
</dbReference>
<reference evidence="7 8" key="1">
    <citation type="journal article" date="2012" name="J. Bacteriol.">
        <title>Draft Genome Sequence of Novosphingobium nitrogenifigens Y88T.</title>
        <authorList>
            <person name="Strabala T.J."/>
            <person name="Macdonald L."/>
            <person name="Liu V."/>
            <person name="Smit A.M."/>
        </authorList>
    </citation>
    <scope>NUCLEOTIDE SEQUENCE [LARGE SCALE GENOMIC DNA]</scope>
    <source>
        <strain evidence="7 8">DSM 19370</strain>
    </source>
</reference>
<evidence type="ECO:0000313" key="8">
    <source>
        <dbReference type="Proteomes" id="UP000004728"/>
    </source>
</evidence>
<dbReference type="GO" id="GO:0043565">
    <property type="term" value="F:sequence-specific DNA binding"/>
    <property type="evidence" value="ECO:0007669"/>
    <property type="project" value="TreeGrafter"/>
</dbReference>
<dbReference type="HOGENOM" id="CLU_039613_37_0_5"/>
<dbReference type="InterPro" id="IPR058163">
    <property type="entry name" value="LysR-type_TF_proteobact-type"/>
</dbReference>
<dbReference type="AlphaFoldDB" id="F1Z3P3"/>
<dbReference type="SUPFAM" id="SSF53850">
    <property type="entry name" value="Periplasmic binding protein-like II"/>
    <property type="match status" value="1"/>
</dbReference>
<dbReference type="EMBL" id="AEWJ01000008">
    <property type="protein sequence ID" value="EGD60775.1"/>
    <property type="molecule type" value="Genomic_DNA"/>
</dbReference>
<accession>F1Z3P3</accession>
<evidence type="ECO:0000256" key="1">
    <source>
        <dbReference type="ARBA" id="ARBA00009437"/>
    </source>
</evidence>
<dbReference type="eggNOG" id="COG0583">
    <property type="taxonomic scope" value="Bacteria"/>
</dbReference>
<protein>
    <submittedName>
        <fullName evidence="7">Transcriptional regulator, LysR family</fullName>
    </submittedName>
</protein>
<dbReference type="InterPro" id="IPR000847">
    <property type="entry name" value="LysR_HTH_N"/>
</dbReference>
<organism evidence="7 8">
    <name type="scientific">Novosphingobium nitrogenifigens DSM 19370</name>
    <dbReference type="NCBI Taxonomy" id="983920"/>
    <lineage>
        <taxon>Bacteria</taxon>
        <taxon>Pseudomonadati</taxon>
        <taxon>Pseudomonadota</taxon>
        <taxon>Alphaproteobacteria</taxon>
        <taxon>Sphingomonadales</taxon>
        <taxon>Sphingomonadaceae</taxon>
        <taxon>Novosphingobium</taxon>
    </lineage>
</organism>
<proteinExistence type="inferred from homology"/>